<gene>
    <name evidence="1" type="ORF">PHJA_000630600</name>
</gene>
<evidence type="ECO:0000313" key="1">
    <source>
        <dbReference type="EMBL" id="GFP84868.1"/>
    </source>
</evidence>
<dbReference type="AlphaFoldDB" id="A0A830BID9"/>
<evidence type="ECO:0000313" key="2">
    <source>
        <dbReference type="Proteomes" id="UP000653305"/>
    </source>
</evidence>
<sequence>MLKQLLSASTGIGSCLPHLYCFAISLHSQNNVNVILNFAVDVPNCEMDEDYIEEEDETGDATLYFCLDDELSIPTTECGTTWFAIPPPRGGVDSEGLICPVFKGPPRGGSYPATPLAIGPYIFLISDVIKGDMNMNMPPSRVVRYLDTQNVKEEEEANIWKNASPLEGEHVYSNVEPCPSNGPLAPFICIIASTIEYDTTTTIDGKPGRRARRALLFSDQRRLTFDFDTNSYELSEELFHHYPCCEGFFCQNPLIGLDKYLPVCYSGDFAVLQSRLVHLGNERLCVVWAHYDGDTVPVHCTKFSVVKEGNKYHATNVSYQVYQARHSSWRGLEAVVCTRSEMTSRFVEDDAHGVGAQFYLDPVTHPRAPDP</sequence>
<dbReference type="PROSITE" id="PS51257">
    <property type="entry name" value="PROKAR_LIPOPROTEIN"/>
    <property type="match status" value="1"/>
</dbReference>
<dbReference type="Proteomes" id="UP000653305">
    <property type="component" value="Unassembled WGS sequence"/>
</dbReference>
<accession>A0A830BID9</accession>
<protein>
    <submittedName>
        <fullName evidence="1">Uncharacterized protein</fullName>
    </submittedName>
</protein>
<reference evidence="1" key="1">
    <citation type="submission" date="2020-07" db="EMBL/GenBank/DDBJ databases">
        <title>Ethylene signaling mediates host invasion by parasitic plants.</title>
        <authorList>
            <person name="Yoshida S."/>
        </authorList>
    </citation>
    <scope>NUCLEOTIDE SEQUENCE</scope>
    <source>
        <strain evidence="1">Okayama</strain>
    </source>
</reference>
<name>A0A830BID9_9LAMI</name>
<dbReference type="OrthoDB" id="1836820at2759"/>
<comment type="caution">
    <text evidence="1">The sequence shown here is derived from an EMBL/GenBank/DDBJ whole genome shotgun (WGS) entry which is preliminary data.</text>
</comment>
<organism evidence="1 2">
    <name type="scientific">Phtheirospermum japonicum</name>
    <dbReference type="NCBI Taxonomy" id="374723"/>
    <lineage>
        <taxon>Eukaryota</taxon>
        <taxon>Viridiplantae</taxon>
        <taxon>Streptophyta</taxon>
        <taxon>Embryophyta</taxon>
        <taxon>Tracheophyta</taxon>
        <taxon>Spermatophyta</taxon>
        <taxon>Magnoliopsida</taxon>
        <taxon>eudicotyledons</taxon>
        <taxon>Gunneridae</taxon>
        <taxon>Pentapetalae</taxon>
        <taxon>asterids</taxon>
        <taxon>lamiids</taxon>
        <taxon>Lamiales</taxon>
        <taxon>Orobanchaceae</taxon>
        <taxon>Orobanchaceae incertae sedis</taxon>
        <taxon>Phtheirospermum</taxon>
    </lineage>
</organism>
<keyword evidence="2" id="KW-1185">Reference proteome</keyword>
<dbReference type="EMBL" id="BMAC01000095">
    <property type="protein sequence ID" value="GFP84868.1"/>
    <property type="molecule type" value="Genomic_DNA"/>
</dbReference>
<proteinExistence type="predicted"/>